<dbReference type="FunFam" id="3.40.50.1820:FF:000072">
    <property type="entry name" value="Serine carboxypeptidase-like 19"/>
    <property type="match status" value="1"/>
</dbReference>
<dbReference type="SUPFAM" id="SSF53474">
    <property type="entry name" value="alpha/beta-Hydrolases"/>
    <property type="match status" value="1"/>
</dbReference>
<evidence type="ECO:0000256" key="3">
    <source>
        <dbReference type="SAM" id="SignalP"/>
    </source>
</evidence>
<dbReference type="PANTHER" id="PTHR11802">
    <property type="entry name" value="SERINE PROTEASE FAMILY S10 SERINE CARBOXYPEPTIDASE"/>
    <property type="match status" value="1"/>
</dbReference>
<comment type="similarity">
    <text evidence="1">Belongs to the peptidase S10 family.</text>
</comment>
<keyword evidence="5" id="KW-1185">Reference proteome</keyword>
<dbReference type="Pfam" id="PF00450">
    <property type="entry name" value="Peptidase_S10"/>
    <property type="match status" value="1"/>
</dbReference>
<dbReference type="GO" id="GO:0004185">
    <property type="term" value="F:serine-type carboxypeptidase activity"/>
    <property type="evidence" value="ECO:0007669"/>
    <property type="project" value="InterPro"/>
</dbReference>
<reference evidence="4" key="1">
    <citation type="submission" date="2017-07" db="EMBL/GenBank/DDBJ databases">
        <title>Taro Niue Genome Assembly and Annotation.</title>
        <authorList>
            <person name="Atibalentja N."/>
            <person name="Keating K."/>
            <person name="Fields C.J."/>
        </authorList>
    </citation>
    <scope>NUCLEOTIDE SEQUENCE</scope>
    <source>
        <strain evidence="4">Niue_2</strain>
        <tissue evidence="4">Leaf</tissue>
    </source>
</reference>
<evidence type="ECO:0000313" key="5">
    <source>
        <dbReference type="Proteomes" id="UP000652761"/>
    </source>
</evidence>
<organism evidence="4 5">
    <name type="scientific">Colocasia esculenta</name>
    <name type="common">Wild taro</name>
    <name type="synonym">Arum esculentum</name>
    <dbReference type="NCBI Taxonomy" id="4460"/>
    <lineage>
        <taxon>Eukaryota</taxon>
        <taxon>Viridiplantae</taxon>
        <taxon>Streptophyta</taxon>
        <taxon>Embryophyta</taxon>
        <taxon>Tracheophyta</taxon>
        <taxon>Spermatophyta</taxon>
        <taxon>Magnoliopsida</taxon>
        <taxon>Liliopsida</taxon>
        <taxon>Araceae</taxon>
        <taxon>Aroideae</taxon>
        <taxon>Colocasieae</taxon>
        <taxon>Colocasia</taxon>
    </lineage>
</organism>
<dbReference type="Proteomes" id="UP000652761">
    <property type="component" value="Unassembled WGS sequence"/>
</dbReference>
<dbReference type="EMBL" id="NMUH01002345">
    <property type="protein sequence ID" value="MQL99397.1"/>
    <property type="molecule type" value="Genomic_DNA"/>
</dbReference>
<accession>A0A843VYE6</accession>
<dbReference type="GO" id="GO:0019748">
    <property type="term" value="P:secondary metabolic process"/>
    <property type="evidence" value="ECO:0007669"/>
    <property type="project" value="TreeGrafter"/>
</dbReference>
<feature type="chain" id="PRO_5032873260" evidence="3">
    <location>
        <begin position="45"/>
        <end position="496"/>
    </location>
</feature>
<proteinExistence type="inferred from homology"/>
<dbReference type="GO" id="GO:0016747">
    <property type="term" value="F:acyltransferase activity, transferring groups other than amino-acyl groups"/>
    <property type="evidence" value="ECO:0007669"/>
    <property type="project" value="TreeGrafter"/>
</dbReference>
<dbReference type="InterPro" id="IPR033124">
    <property type="entry name" value="Ser_caboxypep_his_AS"/>
</dbReference>
<dbReference type="PROSITE" id="PS00560">
    <property type="entry name" value="CARBOXYPEPT_SER_HIS"/>
    <property type="match status" value="1"/>
</dbReference>
<dbReference type="AlphaFoldDB" id="A0A843VYE6"/>
<comment type="caution">
    <text evidence="4">The sequence shown here is derived from an EMBL/GenBank/DDBJ whole genome shotgun (WGS) entry which is preliminary data.</text>
</comment>
<evidence type="ECO:0000256" key="1">
    <source>
        <dbReference type="ARBA" id="ARBA00009431"/>
    </source>
</evidence>
<evidence type="ECO:0000313" key="4">
    <source>
        <dbReference type="EMBL" id="MQL99397.1"/>
    </source>
</evidence>
<keyword evidence="2" id="KW-0325">Glycoprotein</keyword>
<dbReference type="PANTHER" id="PTHR11802:SF461">
    <property type="entry name" value="OS02G0687900 PROTEIN"/>
    <property type="match status" value="1"/>
</dbReference>
<gene>
    <name evidence="4" type="ORF">Taro_032122</name>
</gene>
<protein>
    <submittedName>
        <fullName evidence="4">Uncharacterized protein</fullName>
    </submittedName>
</protein>
<dbReference type="InterPro" id="IPR001563">
    <property type="entry name" value="Peptidase_S10"/>
</dbReference>
<dbReference type="GO" id="GO:0006508">
    <property type="term" value="P:proteolysis"/>
    <property type="evidence" value="ECO:0007669"/>
    <property type="project" value="InterPro"/>
</dbReference>
<dbReference type="Gene3D" id="3.40.50.1820">
    <property type="entry name" value="alpha/beta hydrolase"/>
    <property type="match status" value="1"/>
</dbReference>
<sequence length="496" mass="55649">MPPPAPPCRRRRRLTPLPSLLLVAMLLLLLLLLLLCFSSQPASAAGRTVTHLPGFHAPLSFHLETGLVFSGGCSYVGVDDHDDVQLFYYFIQSERDPADDPLLLWLTGGPGCSALSGLAFEIGPITFHKARYDGSLPTLVLRPNSWTKVANIIFLDSPVGTGFSYSRNPEGFKVGDMSSSRQVVTFLRKWLEEHPQFISNPFYVAADSYAGKVTPIIAHLISEDMENGEKPVINLKGYLIGNAITGERFDYMSRIPFLHGMGIISDELYKSTMDYCEGQDYDVPETAKCAEKLNIVKQFLSELSDGFILDPKCPFASPRPEGTKGERRSLCPYTGQKKIPPPDLDVECRTYSYYLSYYWANNNLARQALHIHEGTVNEWQRCNLVVNQGTYTQEIESVIKFHLDLTTRGYRALVYNGDHDPSIPFQGTLAWIKSLNFSVVEDWRSWFVDGQVAGYTMLYSNNLTFATVKGAGHTAPEYKSKECLAMLQRWVSHKPL</sequence>
<keyword evidence="3" id="KW-0732">Signal</keyword>
<evidence type="ECO:0000256" key="2">
    <source>
        <dbReference type="ARBA" id="ARBA00023180"/>
    </source>
</evidence>
<name>A0A843VYE6_COLES</name>
<dbReference type="InterPro" id="IPR029058">
    <property type="entry name" value="AB_hydrolase_fold"/>
</dbReference>
<dbReference type="OrthoDB" id="443318at2759"/>
<feature type="signal peptide" evidence="3">
    <location>
        <begin position="1"/>
        <end position="44"/>
    </location>
</feature>
<dbReference type="PRINTS" id="PR00724">
    <property type="entry name" value="CRBOXYPTASEC"/>
</dbReference>